<dbReference type="Proteomes" id="UP000015388">
    <property type="component" value="Chromosome"/>
</dbReference>
<sequence length="127" mass="13854">MGFLDRILGRGTAENLPKLPTEVEEVNVGTLRVRTAAEWVMVIASPDAADQLLDAARSRRARRLHPGGRPLTVVPVKRDKRIVLDPKVGWVLPLTEVQAEALVSGARSEPGEYEIADLGLALVVEKQ</sequence>
<accession>S5THZ1</accession>
<gene>
    <name evidence="1" type="ORF">B841_04250</name>
</gene>
<keyword evidence="2" id="KW-1185">Reference proteome</keyword>
<dbReference type="HOGENOM" id="CLU_157810_0_0_11"/>
<dbReference type="KEGG" id="cmd:B841_04250"/>
<dbReference type="AlphaFoldDB" id="S5THZ1"/>
<evidence type="ECO:0000313" key="2">
    <source>
        <dbReference type="Proteomes" id="UP000015388"/>
    </source>
</evidence>
<evidence type="ECO:0000313" key="1">
    <source>
        <dbReference type="EMBL" id="AGS34333.1"/>
    </source>
</evidence>
<proteinExistence type="predicted"/>
<dbReference type="STRING" id="1224163.B841_04250"/>
<dbReference type="OrthoDB" id="4427708at2"/>
<dbReference type="EMBL" id="CP003924">
    <property type="protein sequence ID" value="AGS34333.1"/>
    <property type="molecule type" value="Genomic_DNA"/>
</dbReference>
<dbReference type="RefSeq" id="WP_020934266.1">
    <property type="nucleotide sequence ID" value="NC_021915.1"/>
</dbReference>
<name>S5THZ1_9CORY</name>
<organism evidence="1 2">
    <name type="scientific">Corynebacterium maris DSM 45190</name>
    <dbReference type="NCBI Taxonomy" id="1224163"/>
    <lineage>
        <taxon>Bacteria</taxon>
        <taxon>Bacillati</taxon>
        <taxon>Actinomycetota</taxon>
        <taxon>Actinomycetes</taxon>
        <taxon>Mycobacteriales</taxon>
        <taxon>Corynebacteriaceae</taxon>
        <taxon>Corynebacterium</taxon>
    </lineage>
</organism>
<dbReference type="PATRIC" id="fig|1224163.3.peg.850"/>
<reference evidence="1 2" key="1">
    <citation type="submission" date="2012-11" db="EMBL/GenBank/DDBJ databases">
        <title>The complete genome sequence of Corynebacterium maris Coryn-1 (=DSM 45190).</title>
        <authorList>
            <person name="Schaffert L."/>
            <person name="Albersmeier A."/>
            <person name="Kalinowski J."/>
            <person name="Ruckert C."/>
        </authorList>
    </citation>
    <scope>NUCLEOTIDE SEQUENCE [LARGE SCALE GENOMIC DNA]</scope>
    <source>
        <strain evidence="2">Coryn-1</strain>
    </source>
</reference>
<protein>
    <submittedName>
        <fullName evidence="1">Uncharacterized protein</fullName>
    </submittedName>
</protein>